<gene>
    <name evidence="2" type="ORF">ACFOGH_07735</name>
</gene>
<dbReference type="Proteomes" id="UP001595547">
    <property type="component" value="Unassembled WGS sequence"/>
</dbReference>
<evidence type="ECO:0000313" key="3">
    <source>
        <dbReference type="Proteomes" id="UP001595547"/>
    </source>
</evidence>
<keyword evidence="1" id="KW-0472">Membrane</keyword>
<reference evidence="3" key="1">
    <citation type="journal article" date="2019" name="Int. J. Syst. Evol. Microbiol.">
        <title>The Global Catalogue of Microorganisms (GCM) 10K type strain sequencing project: providing services to taxonomists for standard genome sequencing and annotation.</title>
        <authorList>
            <consortium name="The Broad Institute Genomics Platform"/>
            <consortium name="The Broad Institute Genome Sequencing Center for Infectious Disease"/>
            <person name="Wu L."/>
            <person name="Ma J."/>
        </authorList>
    </citation>
    <scope>NUCLEOTIDE SEQUENCE [LARGE SCALE GENOMIC DNA]</scope>
    <source>
        <strain evidence="3">KCTC 52039</strain>
    </source>
</reference>
<dbReference type="RefSeq" id="WP_380072494.1">
    <property type="nucleotide sequence ID" value="NZ_JBHRTO010000001.1"/>
</dbReference>
<name>A0ABV7IWI3_9RHOB</name>
<sequence length="224" mass="24281">MNEISGTKTTRRFGFGWLGAISFGGVLSFVLFLMGASNFDELMVKLGLRSVVHTEQSRTYAFGDVIVSVQQTHVENLGRNGVAYRSVAEVSVDGVAQRKSEDGAFVQENGSNVTFGTARQAWVSAPPFSTAKAIAFCNVTARYKFGIPVYHYNTGIQYRATGLTDMTVVDRADPMFAVAQRAAAAEGVADTTNARIGADGATDFLEEGLTMRWGFCDDYELPKL</sequence>
<comment type="caution">
    <text evidence="2">The sequence shown here is derived from an EMBL/GenBank/DDBJ whole genome shotgun (WGS) entry which is preliminary data.</text>
</comment>
<feature type="transmembrane region" description="Helical" evidence="1">
    <location>
        <begin position="15"/>
        <end position="36"/>
    </location>
</feature>
<keyword evidence="1" id="KW-1133">Transmembrane helix</keyword>
<accession>A0ABV7IWI3</accession>
<dbReference type="EMBL" id="JBHRTO010000001">
    <property type="protein sequence ID" value="MFC3180875.1"/>
    <property type="molecule type" value="Genomic_DNA"/>
</dbReference>
<evidence type="ECO:0000313" key="2">
    <source>
        <dbReference type="EMBL" id="MFC3180875.1"/>
    </source>
</evidence>
<protein>
    <recommendedName>
        <fullName evidence="4">DUF4352 domain-containing protein</fullName>
    </recommendedName>
</protein>
<evidence type="ECO:0000256" key="1">
    <source>
        <dbReference type="SAM" id="Phobius"/>
    </source>
</evidence>
<keyword evidence="3" id="KW-1185">Reference proteome</keyword>
<organism evidence="2 3">
    <name type="scientific">Cypionkella sinensis</name>
    <dbReference type="NCBI Taxonomy" id="1756043"/>
    <lineage>
        <taxon>Bacteria</taxon>
        <taxon>Pseudomonadati</taxon>
        <taxon>Pseudomonadota</taxon>
        <taxon>Alphaproteobacteria</taxon>
        <taxon>Rhodobacterales</taxon>
        <taxon>Paracoccaceae</taxon>
        <taxon>Cypionkella</taxon>
    </lineage>
</organism>
<keyword evidence="1" id="KW-0812">Transmembrane</keyword>
<evidence type="ECO:0008006" key="4">
    <source>
        <dbReference type="Google" id="ProtNLM"/>
    </source>
</evidence>
<proteinExistence type="predicted"/>